<dbReference type="InterPro" id="IPR042197">
    <property type="entry name" value="Apaf_helical"/>
</dbReference>
<dbReference type="SUPFAM" id="SSF52540">
    <property type="entry name" value="P-loop containing nucleoside triphosphate hydrolases"/>
    <property type="match status" value="1"/>
</dbReference>
<evidence type="ECO:0000259" key="10">
    <source>
        <dbReference type="Pfam" id="PF25019"/>
    </source>
</evidence>
<sequence>MSDQVITTILTQVTQILEEQIRQEITLISGVKKEFKKLQSEFESIKAVLVDAEKRQVKEETVKLWLEKLKDIAYEADDVLSEWVISTQKSEIETLENPNRKVSFSLNPLPCLGFNKVALRREIALKIKKINEKLVNIAIEKDRYNFSVITVNECPDRIKSTSFVDLSEVEGRDLDKITLISKLLSEKNGLNVVSVVGMGGIGKTTLAQVVYNSSAVVGNFDRRIWVCVSEPFDEVRIGKAILEDIEGIAPYLFELETIARKIRYYVENRKFLLVLDDVWTEDFSKWEQLFSTLSTGEDGSTILVTTRKERVAKVMGSKYELRLGKLSDQDSWALFKKIAFFEKSEEECERFESVGRKIADKCKGRPLTVKTIGSLMRFKKSLKDWDDVLSSEFWELEEAEKLFPPLMLSYFDLPSTVKRCFLFCAFFPKDHVIEANNLIQLWMAQGYLSSSENVEIEVIGQEYLQSLAMRSFFQDLVIDKDGKRILSMKMHDMVHDFAQYLTKNECSVIEFNNLERKMESSHKSVRHLTVVRSEDTHFPNVKNVDKLFTFWVQSFYDSPRIVSQLDKIEPDLFLRLPCLRALDLSRNRIGELPKEIGNLIKLKYLNLSHNPFWELNPAICDLYNLQTLKLFGCDHLRKLPREIGKLVNLRHLEIDRTDSLKTLPKGISNLKSLQTLSKFIIVRGNDRGDATCALEDLSNLKNLRGCLKIEGLGYVADADEAKKAELQKKIHLSDLELDFSRSIQTGKQGEVIEALEPHENLQSLQISSYSGTKFPSWIMKLPNLHKLFLQDCQNCTNLPPLGKLPSLVTLHLEGMKNVKSLGLDFLGIHANDDMNGEDGSAGALSAFPKLKKLKISKMESWEEWDSIGKDENFEIMPRLRCLKISHCGKLKELPPRLLQKTPIQKLRIHYCALLQQKYHRENGEDWSMISHISKLRIC</sequence>
<dbReference type="SUPFAM" id="SSF52058">
    <property type="entry name" value="L domain-like"/>
    <property type="match status" value="1"/>
</dbReference>
<dbReference type="Gene3D" id="1.10.10.10">
    <property type="entry name" value="Winged helix-like DNA-binding domain superfamily/Winged helix DNA-binding domain"/>
    <property type="match status" value="1"/>
</dbReference>
<dbReference type="SMART" id="SM00369">
    <property type="entry name" value="LRR_TYP"/>
    <property type="match status" value="3"/>
</dbReference>
<dbReference type="Pfam" id="PF18052">
    <property type="entry name" value="Rx_N"/>
    <property type="match status" value="1"/>
</dbReference>
<dbReference type="PRINTS" id="PR00364">
    <property type="entry name" value="DISEASERSIST"/>
</dbReference>
<dbReference type="InterPro" id="IPR002182">
    <property type="entry name" value="NB-ARC"/>
</dbReference>
<dbReference type="Gene3D" id="3.40.50.300">
    <property type="entry name" value="P-loop containing nucleotide triphosphate hydrolases"/>
    <property type="match status" value="1"/>
</dbReference>
<keyword evidence="4" id="KW-0547">Nucleotide-binding</keyword>
<evidence type="ECO:0000256" key="6">
    <source>
        <dbReference type="ARBA" id="ARBA00022840"/>
    </source>
</evidence>
<evidence type="ECO:0000256" key="1">
    <source>
        <dbReference type="ARBA" id="ARBA00008894"/>
    </source>
</evidence>
<dbReference type="InterPro" id="IPR032675">
    <property type="entry name" value="LRR_dom_sf"/>
</dbReference>
<dbReference type="Gene3D" id="3.80.10.10">
    <property type="entry name" value="Ribonuclease Inhibitor"/>
    <property type="match status" value="1"/>
</dbReference>
<dbReference type="Pfam" id="PF00931">
    <property type="entry name" value="NB-ARC"/>
    <property type="match status" value="1"/>
</dbReference>
<evidence type="ECO:0000313" key="12">
    <source>
        <dbReference type="Proteomes" id="UP001318860"/>
    </source>
</evidence>
<keyword evidence="3" id="KW-0677">Repeat</keyword>
<feature type="domain" description="R13L1/DRL21-like LRR repeat region" evidence="10">
    <location>
        <begin position="694"/>
        <end position="815"/>
    </location>
</feature>
<dbReference type="Pfam" id="PF13855">
    <property type="entry name" value="LRR_8"/>
    <property type="match status" value="1"/>
</dbReference>
<dbReference type="Proteomes" id="UP001318860">
    <property type="component" value="Unassembled WGS sequence"/>
</dbReference>
<dbReference type="InterPro" id="IPR058922">
    <property type="entry name" value="WHD_DRP"/>
</dbReference>
<dbReference type="Gene3D" id="1.20.5.4130">
    <property type="match status" value="1"/>
</dbReference>
<dbReference type="PROSITE" id="PS51450">
    <property type="entry name" value="LRR"/>
    <property type="match status" value="1"/>
</dbReference>
<dbReference type="Gene3D" id="1.10.8.430">
    <property type="entry name" value="Helical domain of apoptotic protease-activating factors"/>
    <property type="match status" value="1"/>
</dbReference>
<evidence type="ECO:0000256" key="5">
    <source>
        <dbReference type="ARBA" id="ARBA00022821"/>
    </source>
</evidence>
<keyword evidence="6" id="KW-0067">ATP-binding</keyword>
<dbReference type="InterPro" id="IPR003591">
    <property type="entry name" value="Leu-rich_rpt_typical-subtyp"/>
</dbReference>
<gene>
    <name evidence="11" type="ORF">DH2020_016284</name>
</gene>
<dbReference type="InterPro" id="IPR038005">
    <property type="entry name" value="RX-like_CC"/>
</dbReference>
<dbReference type="PANTHER" id="PTHR36766:SF45">
    <property type="entry name" value="NB-ARC DOMAIN-CONTAINING PROTEIN"/>
    <property type="match status" value="1"/>
</dbReference>
<dbReference type="InterPro" id="IPR041118">
    <property type="entry name" value="Rx_N"/>
</dbReference>
<accession>A0ABR0WRF5</accession>
<keyword evidence="2" id="KW-0433">Leucine-rich repeat</keyword>
<evidence type="ECO:0000259" key="8">
    <source>
        <dbReference type="Pfam" id="PF18052"/>
    </source>
</evidence>
<dbReference type="PANTHER" id="PTHR36766">
    <property type="entry name" value="PLANT BROAD-SPECTRUM MILDEW RESISTANCE PROTEIN RPW8"/>
    <property type="match status" value="1"/>
</dbReference>
<protein>
    <submittedName>
        <fullName evidence="11">Uncharacterized protein</fullName>
    </submittedName>
</protein>
<dbReference type="Pfam" id="PF25019">
    <property type="entry name" value="LRR_R13L1-DRL21"/>
    <property type="match status" value="1"/>
</dbReference>
<evidence type="ECO:0000313" key="11">
    <source>
        <dbReference type="EMBL" id="KAK6148759.1"/>
    </source>
</evidence>
<dbReference type="InterPro" id="IPR036388">
    <property type="entry name" value="WH-like_DNA-bd_sf"/>
</dbReference>
<dbReference type="EMBL" id="JABTTQ020000009">
    <property type="protein sequence ID" value="KAK6148759.1"/>
    <property type="molecule type" value="Genomic_DNA"/>
</dbReference>
<feature type="domain" description="Disease resistance protein winged helix" evidence="9">
    <location>
        <begin position="427"/>
        <end position="498"/>
    </location>
</feature>
<dbReference type="InterPro" id="IPR027417">
    <property type="entry name" value="P-loop_NTPase"/>
</dbReference>
<feature type="domain" description="NB-ARC" evidence="7">
    <location>
        <begin position="179"/>
        <end position="343"/>
    </location>
</feature>
<feature type="domain" description="Disease resistance N-terminal" evidence="8">
    <location>
        <begin position="10"/>
        <end position="96"/>
    </location>
</feature>
<keyword evidence="12" id="KW-1185">Reference proteome</keyword>
<dbReference type="InterPro" id="IPR001611">
    <property type="entry name" value="Leu-rich_rpt"/>
</dbReference>
<comment type="caution">
    <text evidence="11">The sequence shown here is derived from an EMBL/GenBank/DDBJ whole genome shotgun (WGS) entry which is preliminary data.</text>
</comment>
<dbReference type="Pfam" id="PF23559">
    <property type="entry name" value="WHD_DRP"/>
    <property type="match status" value="1"/>
</dbReference>
<dbReference type="InterPro" id="IPR056789">
    <property type="entry name" value="LRR_R13L1-DRL21"/>
</dbReference>
<evidence type="ECO:0000256" key="2">
    <source>
        <dbReference type="ARBA" id="ARBA00022614"/>
    </source>
</evidence>
<evidence type="ECO:0000256" key="3">
    <source>
        <dbReference type="ARBA" id="ARBA00022737"/>
    </source>
</evidence>
<comment type="similarity">
    <text evidence="1">Belongs to the disease resistance NB-LRR family.</text>
</comment>
<evidence type="ECO:0000259" key="9">
    <source>
        <dbReference type="Pfam" id="PF23559"/>
    </source>
</evidence>
<organism evidence="11 12">
    <name type="scientific">Rehmannia glutinosa</name>
    <name type="common">Chinese foxglove</name>
    <dbReference type="NCBI Taxonomy" id="99300"/>
    <lineage>
        <taxon>Eukaryota</taxon>
        <taxon>Viridiplantae</taxon>
        <taxon>Streptophyta</taxon>
        <taxon>Embryophyta</taxon>
        <taxon>Tracheophyta</taxon>
        <taxon>Spermatophyta</taxon>
        <taxon>Magnoliopsida</taxon>
        <taxon>eudicotyledons</taxon>
        <taxon>Gunneridae</taxon>
        <taxon>Pentapetalae</taxon>
        <taxon>asterids</taxon>
        <taxon>lamiids</taxon>
        <taxon>Lamiales</taxon>
        <taxon>Orobanchaceae</taxon>
        <taxon>Rehmannieae</taxon>
        <taxon>Rehmannia</taxon>
    </lineage>
</organism>
<keyword evidence="5" id="KW-0611">Plant defense</keyword>
<name>A0ABR0WRF5_REHGL</name>
<proteinExistence type="inferred from homology"/>
<dbReference type="CDD" id="cd14798">
    <property type="entry name" value="RX-CC_like"/>
    <property type="match status" value="1"/>
</dbReference>
<reference evidence="11 12" key="1">
    <citation type="journal article" date="2021" name="Comput. Struct. Biotechnol. J.">
        <title>De novo genome assembly of the potent medicinal plant Rehmannia glutinosa using nanopore technology.</title>
        <authorList>
            <person name="Ma L."/>
            <person name="Dong C."/>
            <person name="Song C."/>
            <person name="Wang X."/>
            <person name="Zheng X."/>
            <person name="Niu Y."/>
            <person name="Chen S."/>
            <person name="Feng W."/>
        </authorList>
    </citation>
    <scope>NUCLEOTIDE SEQUENCE [LARGE SCALE GENOMIC DNA]</scope>
    <source>
        <strain evidence="11">DH-2019</strain>
    </source>
</reference>
<evidence type="ECO:0000256" key="4">
    <source>
        <dbReference type="ARBA" id="ARBA00022741"/>
    </source>
</evidence>
<evidence type="ECO:0000259" key="7">
    <source>
        <dbReference type="Pfam" id="PF00931"/>
    </source>
</evidence>